<name>K6DFG8_SCHAZ</name>
<proteinExistence type="predicted"/>
<evidence type="ECO:0000313" key="2">
    <source>
        <dbReference type="Proteomes" id="UP000006315"/>
    </source>
</evidence>
<dbReference type="EMBL" id="AJLR01000070">
    <property type="protein sequence ID" value="EKN66823.1"/>
    <property type="molecule type" value="Genomic_DNA"/>
</dbReference>
<keyword evidence="2" id="KW-1185">Reference proteome</keyword>
<dbReference type="AlphaFoldDB" id="K6DFG8"/>
<sequence>MKPLHASQPIIQTSNQSITYKKIYPFVDITYQVLPEGIKENIILQHSKAQNEFSFSLDMTDNLMPDLINGELF</sequence>
<gene>
    <name evidence="1" type="ORF">BAZO_10817</name>
</gene>
<reference evidence="1 2" key="1">
    <citation type="journal article" date="2012" name="Front. Microbiol.">
        <title>Redundancy and modularity in membrane-associated dissimilatory nitrate reduction in Bacillus.</title>
        <authorList>
            <person name="Heylen K."/>
            <person name="Keltjens J."/>
        </authorList>
    </citation>
    <scope>NUCLEOTIDE SEQUENCE [LARGE SCALE GENOMIC DNA]</scope>
    <source>
        <strain evidence="1 2">LMG 9581</strain>
    </source>
</reference>
<protein>
    <submittedName>
        <fullName evidence="1">Uncharacterized protein</fullName>
    </submittedName>
</protein>
<feature type="non-terminal residue" evidence="1">
    <location>
        <position position="73"/>
    </location>
</feature>
<organism evidence="1 2">
    <name type="scientific">Schinkia azotoformans LMG 9581</name>
    <dbReference type="NCBI Taxonomy" id="1131731"/>
    <lineage>
        <taxon>Bacteria</taxon>
        <taxon>Bacillati</taxon>
        <taxon>Bacillota</taxon>
        <taxon>Bacilli</taxon>
        <taxon>Bacillales</taxon>
        <taxon>Bacillaceae</taxon>
        <taxon>Calidifontibacillus/Schinkia group</taxon>
        <taxon>Schinkia</taxon>
    </lineage>
</organism>
<evidence type="ECO:0000313" key="1">
    <source>
        <dbReference type="EMBL" id="EKN66823.1"/>
    </source>
</evidence>
<accession>K6DFG8</accession>
<dbReference type="Proteomes" id="UP000006315">
    <property type="component" value="Unassembled WGS sequence"/>
</dbReference>
<comment type="caution">
    <text evidence="1">The sequence shown here is derived from an EMBL/GenBank/DDBJ whole genome shotgun (WGS) entry which is preliminary data.</text>
</comment>